<dbReference type="InterPro" id="IPR050903">
    <property type="entry name" value="Bact_Chemotaxis_MeTrfase"/>
</dbReference>
<dbReference type="Pfam" id="PF13596">
    <property type="entry name" value="PAS_10"/>
    <property type="match status" value="1"/>
</dbReference>
<dbReference type="InterPro" id="IPR035909">
    <property type="entry name" value="CheB_C"/>
</dbReference>
<dbReference type="InterPro" id="IPR003594">
    <property type="entry name" value="HATPase_dom"/>
</dbReference>
<dbReference type="SUPFAM" id="SSF55785">
    <property type="entry name" value="PYP-like sensor domain (PAS domain)"/>
    <property type="match status" value="1"/>
</dbReference>
<accession>A0A089LFH4</accession>
<dbReference type="PROSITE" id="PS50123">
    <property type="entry name" value="CHER"/>
    <property type="match status" value="1"/>
</dbReference>
<dbReference type="EMBL" id="CP009285">
    <property type="protein sequence ID" value="AIQ57878.1"/>
    <property type="molecule type" value="Genomic_DNA"/>
</dbReference>
<dbReference type="KEGG" id="pbd:PBOR_13765"/>
<evidence type="ECO:0000256" key="3">
    <source>
        <dbReference type="ARBA" id="ARBA00022777"/>
    </source>
</evidence>
<sequence>MEKLIYYQNNSDYERIKEFSIVGIVASPEKLDGLKQFLDHLDTLHGLTFIIAQHESAKSELFPLEELSAHTNMKIFHAADQMEIHEDCIYLLPPHHDISFQSRIISLTEVTANKGNDLSADRFLNGLTGILGSNTIAILFSNEGRDGMLGIDSISKANGLIIVEETDMTNPVRLTGSDIEIDQTDYFLTPEEMPEHIIEYIDFYMNQTKQSIAEELSTLFAILKKSTGVDFSVYKQASIMRRIQRRMGIQEFQYLKEYNQYLFNHSNEVTALQKDLLIGVTQFFRDPAAFAILADKVLPTIFEQCGADKHLRVWVAGCSTGEEVYSIAILIRKYMEDIEETFDVTIFATDLDKDSIQFASKGVYSDIITKNVREEYLDAYFTRQGNEYKVNKEIRQMVIFAQHNLVSDPPFTQLDLILCRNLLIYLQQPVQKKVISLFHFSLKSDGYLFLGPSETLGKLTNLFIPLDNRWNIYHHKLSDSLSAAGFSGIRERVNDKKMSHKNNVIVRLKEAERVLKLETVYTKLIEEYVTACIILDSNNDIVHINGNANQYLVFPKGKPTLNVFKLVPEYLGVVIGSLLQKARKELKEIIYRDVAIKDSYKGHSIHLRAKSFSIDSIDDKLMILFFEDAAEHKEVLIEDVIDADLIQNHQFPELQVKEHIQDQDQELVHARELLHTANAKLEVYNEELETSNEELGLVNEALIVSNEELQSTNEELQSGNEELMVVNQEYQTKIQELTDSNNDMSNFFNNTNIATIFLDEKMNVRKFTPAVSKEINLADMDIGRSIGDIKHNLQYDELMADAMKVLFSGESVKKEIRNSNGKWFSIILLPYSAYDSRYQGIAVTLIDITEFKNARMSEDFTEQKNKLELLHSTEMLSVIGLLAAGIEQEIHDTDTSTSKLGKIEAITDELLVLASPQKQNFESNDVVQILKEVISMYEPQATIFNVEMITKFADPVLFVKCVPNQLKIVFSNIIRNGIEAMPAGGDMLIKVKIDGDESVNIIFSDNGSGIPEDKLVNLGAAIYSTKQNSMGLGLMVSYKIIESHEGVISITSVWGKGTVVKIILNQETGYHDLRL</sequence>
<dbReference type="Gene3D" id="3.40.50.150">
    <property type="entry name" value="Vaccinia Virus protein VP39"/>
    <property type="match status" value="1"/>
</dbReference>
<evidence type="ECO:0000259" key="8">
    <source>
        <dbReference type="PROSITE" id="PS50123"/>
    </source>
</evidence>
<dbReference type="SUPFAM" id="SSF52738">
    <property type="entry name" value="Methylesterase CheB, C-terminal domain"/>
    <property type="match status" value="1"/>
</dbReference>
<dbReference type="GO" id="GO:0008757">
    <property type="term" value="F:S-adenosylmethionine-dependent methyltransferase activity"/>
    <property type="evidence" value="ECO:0007669"/>
    <property type="project" value="InterPro"/>
</dbReference>
<dbReference type="Pfam" id="PF03705">
    <property type="entry name" value="CheR_N"/>
    <property type="match status" value="1"/>
</dbReference>
<dbReference type="InterPro" id="IPR000673">
    <property type="entry name" value="Sig_transdc_resp-reg_Me-estase"/>
</dbReference>
<keyword evidence="1" id="KW-0808">Transferase</keyword>
<reference evidence="9" key="1">
    <citation type="submission" date="2014-08" db="EMBL/GenBank/DDBJ databases">
        <title>Comparative genomics of the Paenibacillus odorifer group.</title>
        <authorList>
            <person name="den Bakker H.C."/>
            <person name="Tsai Y.-C.Y.-C."/>
            <person name="Martin N."/>
            <person name="Korlach J."/>
            <person name="Wiedmann M."/>
        </authorList>
    </citation>
    <scope>NUCLEOTIDE SEQUENCE [LARGE SCALE GENOMIC DNA]</scope>
    <source>
        <strain evidence="9">DSM 13188</strain>
    </source>
</reference>
<dbReference type="AlphaFoldDB" id="A0A089LFH4"/>
<dbReference type="SUPFAM" id="SSF55874">
    <property type="entry name" value="ATPase domain of HSP90 chaperone/DNA topoisomerase II/histidine kinase"/>
    <property type="match status" value="1"/>
</dbReference>
<dbReference type="GO" id="GO:0008984">
    <property type="term" value="F:protein-glutamate methylesterase activity"/>
    <property type="evidence" value="ECO:0007669"/>
    <property type="project" value="InterPro"/>
</dbReference>
<dbReference type="Gene3D" id="3.30.565.10">
    <property type="entry name" value="Histidine kinase-like ATPase, C-terminal domain"/>
    <property type="match status" value="1"/>
</dbReference>
<dbReference type="RefSeq" id="WP_042212250.1">
    <property type="nucleotide sequence ID" value="NZ_CP009285.1"/>
</dbReference>
<dbReference type="Pfam" id="PF02518">
    <property type="entry name" value="HATPase_c"/>
    <property type="match status" value="1"/>
</dbReference>
<dbReference type="Pfam" id="PF01739">
    <property type="entry name" value="CheR"/>
    <property type="match status" value="1"/>
</dbReference>
<evidence type="ECO:0000256" key="6">
    <source>
        <dbReference type="SAM" id="Coils"/>
    </source>
</evidence>
<evidence type="ECO:0000256" key="2">
    <source>
        <dbReference type="ARBA" id="ARBA00022741"/>
    </source>
</evidence>
<dbReference type="PANTHER" id="PTHR24422:SF10">
    <property type="entry name" value="CHEMOTAXIS PROTEIN METHYLTRANSFERASE 2"/>
    <property type="match status" value="1"/>
</dbReference>
<feature type="domain" description="CheR-type methyltransferase" evidence="8">
    <location>
        <begin position="204"/>
        <end position="494"/>
    </location>
</feature>
<dbReference type="SMART" id="SM00138">
    <property type="entry name" value="MeTrc"/>
    <property type="match status" value="1"/>
</dbReference>
<keyword evidence="3" id="KW-0418">Kinase</keyword>
<dbReference type="SUPFAM" id="SSF47757">
    <property type="entry name" value="Chemotaxis receptor methyltransferase CheR, N-terminal domain"/>
    <property type="match status" value="1"/>
</dbReference>
<dbReference type="InterPro" id="IPR022641">
    <property type="entry name" value="CheR_N"/>
</dbReference>
<dbReference type="CDD" id="cd00075">
    <property type="entry name" value="HATPase"/>
    <property type="match status" value="1"/>
</dbReference>
<gene>
    <name evidence="9" type="ORF">PBOR_13765</name>
</gene>
<dbReference type="GO" id="GO:0006935">
    <property type="term" value="P:chemotaxis"/>
    <property type="evidence" value="ECO:0007669"/>
    <property type="project" value="InterPro"/>
</dbReference>
<proteinExistence type="predicted"/>
<evidence type="ECO:0000313" key="9">
    <source>
        <dbReference type="EMBL" id="AIQ57878.1"/>
    </source>
</evidence>
<evidence type="ECO:0000313" key="10">
    <source>
        <dbReference type="Proteomes" id="UP000029518"/>
    </source>
</evidence>
<dbReference type="Proteomes" id="UP000029518">
    <property type="component" value="Chromosome"/>
</dbReference>
<evidence type="ECO:0000256" key="5">
    <source>
        <dbReference type="ARBA" id="ARBA00023012"/>
    </source>
</evidence>
<keyword evidence="5" id="KW-0902">Two-component regulatory system</keyword>
<dbReference type="OrthoDB" id="9816309at2"/>
<dbReference type="Pfam" id="PF01339">
    <property type="entry name" value="CheB_methylest"/>
    <property type="match status" value="1"/>
</dbReference>
<dbReference type="InterPro" id="IPR029063">
    <property type="entry name" value="SAM-dependent_MTases_sf"/>
</dbReference>
<dbReference type="HOGENOM" id="CLU_000892_0_1_9"/>
<dbReference type="Gene3D" id="3.40.50.180">
    <property type="entry name" value="Methylesterase CheB, C-terminal domain"/>
    <property type="match status" value="1"/>
</dbReference>
<dbReference type="Gene3D" id="3.30.450.20">
    <property type="entry name" value="PAS domain"/>
    <property type="match status" value="1"/>
</dbReference>
<dbReference type="InterPro" id="IPR000780">
    <property type="entry name" value="CheR_MeTrfase"/>
</dbReference>
<dbReference type="GO" id="GO:0000156">
    <property type="term" value="F:phosphorelay response regulator activity"/>
    <property type="evidence" value="ECO:0007669"/>
    <property type="project" value="InterPro"/>
</dbReference>
<feature type="domain" description="Histidine kinase" evidence="7">
    <location>
        <begin position="902"/>
        <end position="1068"/>
    </location>
</feature>
<dbReference type="GO" id="GO:0005524">
    <property type="term" value="F:ATP binding"/>
    <property type="evidence" value="ECO:0007669"/>
    <property type="project" value="UniProtKB-KW"/>
</dbReference>
<organism evidence="9 10">
    <name type="scientific">Paenibacillus borealis</name>
    <dbReference type="NCBI Taxonomy" id="160799"/>
    <lineage>
        <taxon>Bacteria</taxon>
        <taxon>Bacillati</taxon>
        <taxon>Bacillota</taxon>
        <taxon>Bacilli</taxon>
        <taxon>Bacillales</taxon>
        <taxon>Paenibacillaceae</taxon>
        <taxon>Paenibacillus</taxon>
    </lineage>
</organism>
<evidence type="ECO:0000256" key="4">
    <source>
        <dbReference type="ARBA" id="ARBA00022840"/>
    </source>
</evidence>
<dbReference type="PANTHER" id="PTHR24422">
    <property type="entry name" value="CHEMOTAXIS PROTEIN METHYLTRANSFERASE"/>
    <property type="match status" value="1"/>
</dbReference>
<feature type="coiled-coil region" evidence="6">
    <location>
        <begin position="667"/>
        <end position="740"/>
    </location>
</feature>
<dbReference type="PRINTS" id="PR00996">
    <property type="entry name" value="CHERMTFRASE"/>
</dbReference>
<dbReference type="SUPFAM" id="SSF53335">
    <property type="entry name" value="S-adenosyl-L-methionine-dependent methyltransferases"/>
    <property type="match status" value="1"/>
</dbReference>
<keyword evidence="4" id="KW-0067">ATP-binding</keyword>
<protein>
    <recommendedName>
        <fullName evidence="11">Chemotaxis protein CheR</fullName>
    </recommendedName>
</protein>
<name>A0A089LFH4_PAEBO</name>
<dbReference type="InterPro" id="IPR005467">
    <property type="entry name" value="His_kinase_dom"/>
</dbReference>
<dbReference type="InterPro" id="IPR036890">
    <property type="entry name" value="HATPase_C_sf"/>
</dbReference>
<keyword evidence="2" id="KW-0547">Nucleotide-binding</keyword>
<dbReference type="InterPro" id="IPR022642">
    <property type="entry name" value="CheR_C"/>
</dbReference>
<dbReference type="GO" id="GO:0016301">
    <property type="term" value="F:kinase activity"/>
    <property type="evidence" value="ECO:0007669"/>
    <property type="project" value="UniProtKB-KW"/>
</dbReference>
<dbReference type="GO" id="GO:0005737">
    <property type="term" value="C:cytoplasm"/>
    <property type="evidence" value="ECO:0007669"/>
    <property type="project" value="InterPro"/>
</dbReference>
<dbReference type="SMART" id="SM00387">
    <property type="entry name" value="HATPase_c"/>
    <property type="match status" value="1"/>
</dbReference>
<dbReference type="InterPro" id="IPR035965">
    <property type="entry name" value="PAS-like_dom_sf"/>
</dbReference>
<keyword evidence="6" id="KW-0175">Coiled coil</keyword>
<keyword evidence="10" id="KW-1185">Reference proteome</keyword>
<evidence type="ECO:0008006" key="11">
    <source>
        <dbReference type="Google" id="ProtNLM"/>
    </source>
</evidence>
<evidence type="ECO:0000259" key="7">
    <source>
        <dbReference type="PROSITE" id="PS50109"/>
    </source>
</evidence>
<evidence type="ECO:0000256" key="1">
    <source>
        <dbReference type="ARBA" id="ARBA00022679"/>
    </source>
</evidence>
<dbReference type="PROSITE" id="PS50109">
    <property type="entry name" value="HIS_KIN"/>
    <property type="match status" value="1"/>
</dbReference>